<organism evidence="1 2">
    <name type="scientific">Protopolystoma xenopodis</name>
    <dbReference type="NCBI Taxonomy" id="117903"/>
    <lineage>
        <taxon>Eukaryota</taxon>
        <taxon>Metazoa</taxon>
        <taxon>Spiralia</taxon>
        <taxon>Lophotrochozoa</taxon>
        <taxon>Platyhelminthes</taxon>
        <taxon>Monogenea</taxon>
        <taxon>Polyopisthocotylea</taxon>
        <taxon>Polystomatidea</taxon>
        <taxon>Polystomatidae</taxon>
        <taxon>Protopolystoma</taxon>
    </lineage>
</organism>
<dbReference type="OrthoDB" id="6262723at2759"/>
<dbReference type="EMBL" id="CAAALY010070109">
    <property type="protein sequence ID" value="VEL24852.1"/>
    <property type="molecule type" value="Genomic_DNA"/>
</dbReference>
<protein>
    <submittedName>
        <fullName evidence="1">Uncharacterized protein</fullName>
    </submittedName>
</protein>
<evidence type="ECO:0000313" key="1">
    <source>
        <dbReference type="EMBL" id="VEL24852.1"/>
    </source>
</evidence>
<accession>A0A448X0B6</accession>
<name>A0A448X0B6_9PLAT</name>
<evidence type="ECO:0000313" key="2">
    <source>
        <dbReference type="Proteomes" id="UP000784294"/>
    </source>
</evidence>
<dbReference type="Proteomes" id="UP000784294">
    <property type="component" value="Unassembled WGS sequence"/>
</dbReference>
<dbReference type="AlphaFoldDB" id="A0A448X0B6"/>
<reference evidence="1" key="1">
    <citation type="submission" date="2018-11" db="EMBL/GenBank/DDBJ databases">
        <authorList>
            <consortium name="Pathogen Informatics"/>
        </authorList>
    </citation>
    <scope>NUCLEOTIDE SEQUENCE</scope>
</reference>
<keyword evidence="2" id="KW-1185">Reference proteome</keyword>
<proteinExistence type="predicted"/>
<gene>
    <name evidence="1" type="ORF">PXEA_LOCUS18292</name>
</gene>
<comment type="caution">
    <text evidence="1">The sequence shown here is derived from an EMBL/GenBank/DDBJ whole genome shotgun (WGS) entry which is preliminary data.</text>
</comment>
<sequence length="92" mass="10437">MSNASRLSTRSRLQTALANEARAIETEKAAKERIEGMVADREAAVERARSLAEAHYTSLRRRLEAEWNAERDEISKQAEQQLGSTRIPKKQL</sequence>